<dbReference type="Proteomes" id="UP000035540">
    <property type="component" value="Chromosome"/>
</dbReference>
<dbReference type="PANTHER" id="PTHR14969:SF13">
    <property type="entry name" value="AT30094P"/>
    <property type="match status" value="1"/>
</dbReference>
<dbReference type="SUPFAM" id="SSF48317">
    <property type="entry name" value="Acid phosphatase/Vanadium-dependent haloperoxidase"/>
    <property type="match status" value="1"/>
</dbReference>
<proteinExistence type="predicted"/>
<gene>
    <name evidence="3" type="ORF">CTEST_12425</name>
</gene>
<keyword evidence="1" id="KW-0472">Membrane</keyword>
<sequence length="150" mass="16415">MLTLLSHLTGPTAMALLAIAIAAVCILRTRQLWWVAAPVAVLIANLLSHVLKAVIGRERPPVAGRLIEETNFAFPSGHATGAAALAMMLTLWWWPCHRFATALVWFGVLAICWTRLYLGVHWVTDLLGGVILGSAVSVATWRLFRPRITP</sequence>
<organism evidence="3 4">
    <name type="scientific">Corynebacterium testudinoris</name>
    <dbReference type="NCBI Taxonomy" id="136857"/>
    <lineage>
        <taxon>Bacteria</taxon>
        <taxon>Bacillati</taxon>
        <taxon>Actinomycetota</taxon>
        <taxon>Actinomycetes</taxon>
        <taxon>Mycobacteriales</taxon>
        <taxon>Corynebacteriaceae</taxon>
        <taxon>Corynebacterium</taxon>
    </lineage>
</organism>
<dbReference type="AlphaFoldDB" id="A0A0G3H928"/>
<dbReference type="KEGG" id="cted:CTEST_12425"/>
<accession>A0A0G3H928</accession>
<dbReference type="InterPro" id="IPR000326">
    <property type="entry name" value="PAP2/HPO"/>
</dbReference>
<keyword evidence="1" id="KW-1133">Transmembrane helix</keyword>
<evidence type="ECO:0000313" key="4">
    <source>
        <dbReference type="Proteomes" id="UP000035540"/>
    </source>
</evidence>
<evidence type="ECO:0000313" key="3">
    <source>
        <dbReference type="EMBL" id="AKK09891.1"/>
    </source>
</evidence>
<dbReference type="SMART" id="SM00014">
    <property type="entry name" value="acidPPc"/>
    <property type="match status" value="1"/>
</dbReference>
<dbReference type="EMBL" id="CP011545">
    <property type="protein sequence ID" value="AKK09891.1"/>
    <property type="molecule type" value="Genomic_DNA"/>
</dbReference>
<feature type="transmembrane region" description="Helical" evidence="1">
    <location>
        <begin position="99"/>
        <end position="118"/>
    </location>
</feature>
<reference evidence="4" key="2">
    <citation type="submission" date="2015-05" db="EMBL/GenBank/DDBJ databases">
        <title>Complete genome sequence of Corynebacterium testudinoris DSM 44614, recovered from necrotic lesions in the mouth of a tortoise.</title>
        <authorList>
            <person name="Ruckert C."/>
            <person name="Albersmeier A."/>
            <person name="Winkler A."/>
            <person name="Tauch A."/>
        </authorList>
    </citation>
    <scope>NUCLEOTIDE SEQUENCE [LARGE SCALE GENOMIC DNA]</scope>
    <source>
        <strain evidence="4">DSM 44614</strain>
    </source>
</reference>
<keyword evidence="4" id="KW-1185">Reference proteome</keyword>
<feature type="transmembrane region" description="Helical" evidence="1">
    <location>
        <begin position="32"/>
        <end position="51"/>
    </location>
</feature>
<feature type="domain" description="Phosphatidic acid phosphatase type 2/haloperoxidase" evidence="2">
    <location>
        <begin position="31"/>
        <end position="141"/>
    </location>
</feature>
<name>A0A0G3H928_9CORY</name>
<dbReference type="STRING" id="136857.CTEST_12425"/>
<reference evidence="3 4" key="1">
    <citation type="journal article" date="2015" name="Genome Announc.">
        <title>Complete Genome Sequence of the Type Strain Corynebacterium testudinoris DSM 44614, Recovered from Necrotic Lesions in the Mouth of a Tortoise.</title>
        <authorList>
            <person name="Ruckert C."/>
            <person name="Kriete M."/>
            <person name="Jaenicke S."/>
            <person name="Winkler A."/>
            <person name="Tauch A."/>
        </authorList>
    </citation>
    <scope>NUCLEOTIDE SEQUENCE [LARGE SCALE GENOMIC DNA]</scope>
    <source>
        <strain evidence="3 4">DSM 44614</strain>
    </source>
</reference>
<dbReference type="Pfam" id="PF01569">
    <property type="entry name" value="PAP2"/>
    <property type="match status" value="1"/>
</dbReference>
<dbReference type="RefSeq" id="WP_047253977.1">
    <property type="nucleotide sequence ID" value="NZ_CP011545.1"/>
</dbReference>
<dbReference type="PATRIC" id="fig|136857.5.peg.2454"/>
<feature type="transmembrane region" description="Helical" evidence="1">
    <location>
        <begin position="72"/>
        <end position="93"/>
    </location>
</feature>
<dbReference type="Gene3D" id="1.20.144.10">
    <property type="entry name" value="Phosphatidic acid phosphatase type 2/haloperoxidase"/>
    <property type="match status" value="1"/>
</dbReference>
<protein>
    <submittedName>
        <fullName evidence="3">PAP2 superfamily protein</fullName>
    </submittedName>
</protein>
<dbReference type="PANTHER" id="PTHR14969">
    <property type="entry name" value="SPHINGOSINE-1-PHOSPHATE PHOSPHOHYDROLASE"/>
    <property type="match status" value="1"/>
</dbReference>
<evidence type="ECO:0000256" key="1">
    <source>
        <dbReference type="SAM" id="Phobius"/>
    </source>
</evidence>
<dbReference type="OrthoDB" id="5289372at2"/>
<keyword evidence="1" id="KW-0812">Transmembrane</keyword>
<dbReference type="InterPro" id="IPR036938">
    <property type="entry name" value="PAP2/HPO_sf"/>
</dbReference>
<evidence type="ECO:0000259" key="2">
    <source>
        <dbReference type="SMART" id="SM00014"/>
    </source>
</evidence>
<feature type="transmembrane region" description="Helical" evidence="1">
    <location>
        <begin position="125"/>
        <end position="144"/>
    </location>
</feature>